<name>A0A8A7K8X0_9FIRM</name>
<protein>
    <submittedName>
        <fullName evidence="1">Uncharacterized protein</fullName>
    </submittedName>
</protein>
<dbReference type="AlphaFoldDB" id="A0A8A7K8X0"/>
<dbReference type="Proteomes" id="UP000665020">
    <property type="component" value="Chromosome"/>
</dbReference>
<accession>A0A8A7K8X0</accession>
<evidence type="ECO:0000313" key="1">
    <source>
        <dbReference type="EMBL" id="QTL98196.1"/>
    </source>
</evidence>
<dbReference type="KEGG" id="ifn:GM661_09490"/>
<reference evidence="1" key="1">
    <citation type="submission" date="2019-12" db="EMBL/GenBank/DDBJ databases">
        <authorList>
            <person name="zhang j."/>
            <person name="sun C.M."/>
        </authorList>
    </citation>
    <scope>NUCLEOTIDE SEQUENCE</scope>
    <source>
        <strain evidence="1">NS-1</strain>
    </source>
</reference>
<evidence type="ECO:0000313" key="2">
    <source>
        <dbReference type="Proteomes" id="UP000665020"/>
    </source>
</evidence>
<proteinExistence type="predicted"/>
<organism evidence="1 2">
    <name type="scientific">Iocasia fonsfrigidae</name>
    <dbReference type="NCBI Taxonomy" id="2682810"/>
    <lineage>
        <taxon>Bacteria</taxon>
        <taxon>Bacillati</taxon>
        <taxon>Bacillota</taxon>
        <taxon>Clostridia</taxon>
        <taxon>Halanaerobiales</taxon>
        <taxon>Halanaerobiaceae</taxon>
        <taxon>Iocasia</taxon>
    </lineage>
</organism>
<sequence>MNKKKYLALNFSNQGNLCNANKTILCQYNLGTILGLGFLNQSDSSVEPPSLDEILISIFLNKEGEIEINGVNNINDDNIYIYTDKKITKG</sequence>
<dbReference type="EMBL" id="CP046640">
    <property type="protein sequence ID" value="QTL98196.1"/>
    <property type="molecule type" value="Genomic_DNA"/>
</dbReference>
<dbReference type="RefSeq" id="WP_125990400.1">
    <property type="nucleotide sequence ID" value="NZ_CP046640.1"/>
</dbReference>
<gene>
    <name evidence="1" type="ORF">GM661_09490</name>
</gene>
<keyword evidence="2" id="KW-1185">Reference proteome</keyword>